<dbReference type="CDD" id="cd00090">
    <property type="entry name" value="HTH_ARSR"/>
    <property type="match status" value="1"/>
</dbReference>
<dbReference type="PANTHER" id="PTHR33164:SF57">
    <property type="entry name" value="MARR-FAMILY TRANSCRIPTIONAL REGULATOR"/>
    <property type="match status" value="1"/>
</dbReference>
<dbReference type="PRINTS" id="PR00598">
    <property type="entry name" value="HTHMARR"/>
</dbReference>
<evidence type="ECO:0000313" key="3">
    <source>
        <dbReference type="Proteomes" id="UP001500320"/>
    </source>
</evidence>
<proteinExistence type="predicted"/>
<dbReference type="Proteomes" id="UP001500320">
    <property type="component" value="Unassembled WGS sequence"/>
</dbReference>
<comment type="caution">
    <text evidence="2">The sequence shown here is derived from an EMBL/GenBank/DDBJ whole genome shotgun (WGS) entry which is preliminary data.</text>
</comment>
<accession>A0ABP6NG46</accession>
<gene>
    <name evidence="2" type="ORF">GCM10010466_42360</name>
</gene>
<dbReference type="InterPro" id="IPR000835">
    <property type="entry name" value="HTH_MarR-typ"/>
</dbReference>
<dbReference type="PANTHER" id="PTHR33164">
    <property type="entry name" value="TRANSCRIPTIONAL REGULATOR, MARR FAMILY"/>
    <property type="match status" value="1"/>
</dbReference>
<dbReference type="InterPro" id="IPR036390">
    <property type="entry name" value="WH_DNA-bd_sf"/>
</dbReference>
<dbReference type="EMBL" id="BAAAUT010000034">
    <property type="protein sequence ID" value="GAA3146877.1"/>
    <property type="molecule type" value="Genomic_DNA"/>
</dbReference>
<dbReference type="PROSITE" id="PS50995">
    <property type="entry name" value="HTH_MARR_2"/>
    <property type="match status" value="2"/>
</dbReference>
<sequence>MTMRQATRGTAHADVAGIVHFVNLIAASGRSPRTARRLQTVVATDVTITDTRALVWLMPDRKITVGQVAAALEVDLSRASRQLGRLEEMGLILRAVDPGDRRTHWITITDAGRALLRTWWAVWINDYLVALDGWATGDVVRLGELIERLHRAVARDAAGPVIDIPADCVARALGPEADRPRRAALERFAPVVAAFVEWTGLTTDPVANTQRLAQLARCPVAMRSLIALRTVARHGPLAVSELGERLGMDSSRASKHAAELADKGLLMRAVDTLDRRSSRLRATRKGTELIRRIDTLQRQKVREATAHWPHEEIAACSSLLERYADDLASGHVDVRGWAVPWEQTDKADVPASRERAATR</sequence>
<organism evidence="2 3">
    <name type="scientific">Planomonospora alba</name>
    <dbReference type="NCBI Taxonomy" id="161354"/>
    <lineage>
        <taxon>Bacteria</taxon>
        <taxon>Bacillati</taxon>
        <taxon>Actinomycetota</taxon>
        <taxon>Actinomycetes</taxon>
        <taxon>Streptosporangiales</taxon>
        <taxon>Streptosporangiaceae</taxon>
        <taxon>Planomonospora</taxon>
    </lineage>
</organism>
<keyword evidence="3" id="KW-1185">Reference proteome</keyword>
<feature type="domain" description="HTH marR-type" evidence="1">
    <location>
        <begin position="182"/>
        <end position="325"/>
    </location>
</feature>
<dbReference type="InterPro" id="IPR039422">
    <property type="entry name" value="MarR/SlyA-like"/>
</dbReference>
<dbReference type="Pfam" id="PF12802">
    <property type="entry name" value="MarR_2"/>
    <property type="match status" value="2"/>
</dbReference>
<dbReference type="InterPro" id="IPR011991">
    <property type="entry name" value="ArsR-like_HTH"/>
</dbReference>
<evidence type="ECO:0000313" key="2">
    <source>
        <dbReference type="EMBL" id="GAA3146877.1"/>
    </source>
</evidence>
<dbReference type="SMART" id="SM00347">
    <property type="entry name" value="HTH_MARR"/>
    <property type="match status" value="2"/>
</dbReference>
<reference evidence="3" key="1">
    <citation type="journal article" date="2019" name="Int. J. Syst. Evol. Microbiol.">
        <title>The Global Catalogue of Microorganisms (GCM) 10K type strain sequencing project: providing services to taxonomists for standard genome sequencing and annotation.</title>
        <authorList>
            <consortium name="The Broad Institute Genomics Platform"/>
            <consortium name="The Broad Institute Genome Sequencing Center for Infectious Disease"/>
            <person name="Wu L."/>
            <person name="Ma J."/>
        </authorList>
    </citation>
    <scope>NUCLEOTIDE SEQUENCE [LARGE SCALE GENOMIC DNA]</scope>
    <source>
        <strain evidence="3">JCM 9373</strain>
    </source>
</reference>
<protein>
    <recommendedName>
        <fullName evidence="1">HTH marR-type domain-containing protein</fullName>
    </recommendedName>
</protein>
<dbReference type="SUPFAM" id="SSF46785">
    <property type="entry name" value="Winged helix' DNA-binding domain"/>
    <property type="match status" value="2"/>
</dbReference>
<feature type="domain" description="HTH marR-type" evidence="1">
    <location>
        <begin position="1"/>
        <end position="151"/>
    </location>
</feature>
<dbReference type="InterPro" id="IPR036388">
    <property type="entry name" value="WH-like_DNA-bd_sf"/>
</dbReference>
<dbReference type="Gene3D" id="1.10.10.10">
    <property type="entry name" value="Winged helix-like DNA-binding domain superfamily/Winged helix DNA-binding domain"/>
    <property type="match status" value="2"/>
</dbReference>
<name>A0ABP6NG46_9ACTN</name>
<evidence type="ECO:0000259" key="1">
    <source>
        <dbReference type="PROSITE" id="PS50995"/>
    </source>
</evidence>